<evidence type="ECO:0000256" key="2">
    <source>
        <dbReference type="ARBA" id="ARBA00022649"/>
    </source>
</evidence>
<protein>
    <submittedName>
        <fullName evidence="6">DUF86 domain-containing protein</fullName>
    </submittedName>
</protein>
<dbReference type="GO" id="GO:0004540">
    <property type="term" value="F:RNA nuclease activity"/>
    <property type="evidence" value="ECO:0007669"/>
    <property type="project" value="InterPro"/>
</dbReference>
<keyword evidence="1" id="KW-0597">Phosphoprotein</keyword>
<accession>A0A3M9XUV7</accession>
<dbReference type="Pfam" id="PF01934">
    <property type="entry name" value="HepT-like"/>
    <property type="match status" value="1"/>
</dbReference>
<comment type="caution">
    <text evidence="6">The sequence shown here is derived from an EMBL/GenBank/DDBJ whole genome shotgun (WGS) entry which is preliminary data.</text>
</comment>
<dbReference type="RefSeq" id="WP_123176577.1">
    <property type="nucleotide sequence ID" value="NZ_QWDD01000001.1"/>
</dbReference>
<dbReference type="EMBL" id="QWDD01000001">
    <property type="protein sequence ID" value="RNJ50660.1"/>
    <property type="molecule type" value="Genomic_DNA"/>
</dbReference>
<keyword evidence="7" id="KW-1185">Reference proteome</keyword>
<proteinExistence type="predicted"/>
<evidence type="ECO:0000256" key="5">
    <source>
        <dbReference type="ARBA" id="ARBA00022801"/>
    </source>
</evidence>
<evidence type="ECO:0000256" key="1">
    <source>
        <dbReference type="ARBA" id="ARBA00022553"/>
    </source>
</evidence>
<keyword evidence="4" id="KW-0547">Nucleotide-binding</keyword>
<gene>
    <name evidence="6" type="ORF">D1O30_14785</name>
</gene>
<sequence>MRDSGSKSRDIPLHLIGMATAIERIREVAGETNLAALRDDWRRLAILERQVEILSEASRRLNDDEKQLTFEIPWREIAAIGNILRHEYKRVDVVILWDVCTVHLEPLSVAVEKLMRMQR</sequence>
<keyword evidence="2" id="KW-1277">Toxin-antitoxin system</keyword>
<name>A0A3M9XUV7_9HYPH</name>
<dbReference type="GO" id="GO:0000166">
    <property type="term" value="F:nucleotide binding"/>
    <property type="evidence" value="ECO:0007669"/>
    <property type="project" value="UniProtKB-KW"/>
</dbReference>
<dbReference type="AlphaFoldDB" id="A0A3M9XUV7"/>
<evidence type="ECO:0000256" key="4">
    <source>
        <dbReference type="ARBA" id="ARBA00022741"/>
    </source>
</evidence>
<reference evidence="6 7" key="1">
    <citation type="submission" date="2018-08" db="EMBL/GenBank/DDBJ databases">
        <title>Genome sequence of Methylocystis hirsuta CSC1, a methanotroph able to accumulate PHAs.</title>
        <authorList>
            <person name="Bordel S."/>
            <person name="Rodriguez E."/>
            <person name="Gancedo J."/>
            <person name="Munoz R."/>
        </authorList>
    </citation>
    <scope>NUCLEOTIDE SEQUENCE [LARGE SCALE GENOMIC DNA]</scope>
    <source>
        <strain evidence="6 7">CSC1</strain>
    </source>
</reference>
<organism evidence="6 7">
    <name type="scientific">Methylocystis hirsuta</name>
    <dbReference type="NCBI Taxonomy" id="369798"/>
    <lineage>
        <taxon>Bacteria</taxon>
        <taxon>Pseudomonadati</taxon>
        <taxon>Pseudomonadota</taxon>
        <taxon>Alphaproteobacteria</taxon>
        <taxon>Hyphomicrobiales</taxon>
        <taxon>Methylocystaceae</taxon>
        <taxon>Methylocystis</taxon>
    </lineage>
</organism>
<keyword evidence="3" id="KW-0540">Nuclease</keyword>
<dbReference type="InterPro" id="IPR008201">
    <property type="entry name" value="HepT-like"/>
</dbReference>
<dbReference type="OrthoDB" id="4829434at2"/>
<dbReference type="PANTHER" id="PTHR34139">
    <property type="entry name" value="UPF0331 PROTEIN MJ0127"/>
    <property type="match status" value="1"/>
</dbReference>
<evidence type="ECO:0000313" key="7">
    <source>
        <dbReference type="Proteomes" id="UP000268623"/>
    </source>
</evidence>
<keyword evidence="5" id="KW-0378">Hydrolase</keyword>
<dbReference type="InterPro" id="IPR051813">
    <property type="entry name" value="HepT_RNase_toxin"/>
</dbReference>
<dbReference type="Proteomes" id="UP000268623">
    <property type="component" value="Unassembled WGS sequence"/>
</dbReference>
<dbReference type="GO" id="GO:0016787">
    <property type="term" value="F:hydrolase activity"/>
    <property type="evidence" value="ECO:0007669"/>
    <property type="project" value="UniProtKB-KW"/>
</dbReference>
<evidence type="ECO:0000256" key="3">
    <source>
        <dbReference type="ARBA" id="ARBA00022722"/>
    </source>
</evidence>
<evidence type="ECO:0000313" key="6">
    <source>
        <dbReference type="EMBL" id="RNJ50660.1"/>
    </source>
</evidence>
<dbReference type="PANTHER" id="PTHR34139:SF1">
    <property type="entry name" value="RNASE MJ1380-RELATED"/>
    <property type="match status" value="1"/>
</dbReference>
<dbReference type="GO" id="GO:0110001">
    <property type="term" value="C:toxin-antitoxin complex"/>
    <property type="evidence" value="ECO:0007669"/>
    <property type="project" value="InterPro"/>
</dbReference>